<feature type="compositionally biased region" description="Low complexity" evidence="1">
    <location>
        <begin position="55"/>
        <end position="64"/>
    </location>
</feature>
<evidence type="ECO:0000313" key="2">
    <source>
        <dbReference type="EMBL" id="KAG8070712.1"/>
    </source>
</evidence>
<dbReference type="PANTHER" id="PTHR23315:SF260">
    <property type="entry name" value="U-BOX DOMAIN-CONTAINING PROTEIN 73"/>
    <property type="match status" value="1"/>
</dbReference>
<dbReference type="AlphaFoldDB" id="A0A8J5VHE2"/>
<dbReference type="OrthoDB" id="655609at2759"/>
<dbReference type="Proteomes" id="UP000729402">
    <property type="component" value="Unassembled WGS sequence"/>
</dbReference>
<feature type="compositionally biased region" description="Basic and acidic residues" evidence="1">
    <location>
        <begin position="88"/>
        <end position="104"/>
    </location>
</feature>
<keyword evidence="3" id="KW-1185">Reference proteome</keyword>
<proteinExistence type="predicted"/>
<dbReference type="EMBL" id="JAAALK010000283">
    <property type="protein sequence ID" value="KAG8070712.1"/>
    <property type="molecule type" value="Genomic_DNA"/>
</dbReference>
<evidence type="ECO:0000256" key="1">
    <source>
        <dbReference type="SAM" id="MobiDB-lite"/>
    </source>
</evidence>
<sequence length="529" mass="57634">MAGNSSSGGTPLSSLGGSISEAQALTTEERLRLIDLAIGEKIRARRRAGRFSVHSSCSSSSASAPPSPPRFWRGAREAAKKVLGVGKGPERTGGADETGPERQPADGPTRSDYAAMMRTALEKMEDGAAADDEEAAASAVMDQAMTGLMELTYRKVEPPKLPSEFATKWSQADDGTLQAGVMHNPVILDSGHSIDQSYQERFFPQRSICPVPNHLLRDMIAAWCLDHSSLPPRDEQIQDVVEMLSGNSASQREALHLIQQLSKNTKGVQPCLVKYPGLIQVLIHLKKKWKSPWTREVEEERLTTMLNLTMHRQNRMILSGHSELPGALKKVAHKASSSPSSLGKVASIVAALSELDVFRKRMLGAGGMKMLRDMLKIEDAVVRAEAAAAILALCADDEGKLSAQACDVAGTLLECHVFTDHSLLLLDLLPKGPRVLDKICDKVVELVDAVMCDHTSSPVMTSQSPGVTAISLLYSVVERDVGKMKRVKNLEDLKLWLRQLSSERMPMQTMLQVESIIRTLSDVFPAPFT</sequence>
<organism evidence="2 3">
    <name type="scientific">Zizania palustris</name>
    <name type="common">Northern wild rice</name>
    <dbReference type="NCBI Taxonomy" id="103762"/>
    <lineage>
        <taxon>Eukaryota</taxon>
        <taxon>Viridiplantae</taxon>
        <taxon>Streptophyta</taxon>
        <taxon>Embryophyta</taxon>
        <taxon>Tracheophyta</taxon>
        <taxon>Spermatophyta</taxon>
        <taxon>Magnoliopsida</taxon>
        <taxon>Liliopsida</taxon>
        <taxon>Poales</taxon>
        <taxon>Poaceae</taxon>
        <taxon>BOP clade</taxon>
        <taxon>Oryzoideae</taxon>
        <taxon>Oryzeae</taxon>
        <taxon>Zizaniinae</taxon>
        <taxon>Zizania</taxon>
    </lineage>
</organism>
<accession>A0A8J5VHE2</accession>
<feature type="region of interest" description="Disordered" evidence="1">
    <location>
        <begin position="48"/>
        <end position="110"/>
    </location>
</feature>
<protein>
    <recommendedName>
        <fullName evidence="4">RING-type E3 ubiquitin transferase</fullName>
    </recommendedName>
</protein>
<name>A0A8J5VHE2_ZIZPA</name>
<evidence type="ECO:0008006" key="4">
    <source>
        <dbReference type="Google" id="ProtNLM"/>
    </source>
</evidence>
<comment type="caution">
    <text evidence="2">The sequence shown here is derived from an EMBL/GenBank/DDBJ whole genome shotgun (WGS) entry which is preliminary data.</text>
</comment>
<gene>
    <name evidence="2" type="ORF">GUJ93_ZPchr0006g41260</name>
</gene>
<evidence type="ECO:0000313" key="3">
    <source>
        <dbReference type="Proteomes" id="UP000729402"/>
    </source>
</evidence>
<reference evidence="2" key="2">
    <citation type="submission" date="2021-02" db="EMBL/GenBank/DDBJ databases">
        <authorList>
            <person name="Kimball J.A."/>
            <person name="Haas M.W."/>
            <person name="Macchietto M."/>
            <person name="Kono T."/>
            <person name="Duquette J."/>
            <person name="Shao M."/>
        </authorList>
    </citation>
    <scope>NUCLEOTIDE SEQUENCE</scope>
    <source>
        <tissue evidence="2">Fresh leaf tissue</tissue>
    </source>
</reference>
<reference evidence="2" key="1">
    <citation type="journal article" date="2021" name="bioRxiv">
        <title>Whole Genome Assembly and Annotation of Northern Wild Rice, Zizania palustris L., Supports a Whole Genome Duplication in the Zizania Genus.</title>
        <authorList>
            <person name="Haas M."/>
            <person name="Kono T."/>
            <person name="Macchietto M."/>
            <person name="Millas R."/>
            <person name="McGilp L."/>
            <person name="Shao M."/>
            <person name="Duquette J."/>
            <person name="Hirsch C.N."/>
            <person name="Kimball J."/>
        </authorList>
    </citation>
    <scope>NUCLEOTIDE SEQUENCE</scope>
    <source>
        <tissue evidence="2">Fresh leaf tissue</tissue>
    </source>
</reference>
<dbReference type="PANTHER" id="PTHR23315">
    <property type="entry name" value="U BOX DOMAIN-CONTAINING"/>
    <property type="match status" value="1"/>
</dbReference>